<dbReference type="EMBL" id="CP060634">
    <property type="protein sequence ID" value="QNM05413.1"/>
    <property type="molecule type" value="Genomic_DNA"/>
</dbReference>
<dbReference type="InterPro" id="IPR020904">
    <property type="entry name" value="Sc_DH/Rdtase_CS"/>
</dbReference>
<accession>A0A7G9G3N1</accession>
<dbReference type="Pfam" id="PF13561">
    <property type="entry name" value="adh_short_C2"/>
    <property type="match status" value="1"/>
</dbReference>
<gene>
    <name evidence="3" type="ORF">H9Q78_13425</name>
</gene>
<dbReference type="GO" id="GO:0016616">
    <property type="term" value="F:oxidoreductase activity, acting on the CH-OH group of donors, NAD or NADP as acceptor"/>
    <property type="evidence" value="ECO:0007669"/>
    <property type="project" value="TreeGrafter"/>
</dbReference>
<dbReference type="RefSeq" id="WP_249302400.1">
    <property type="nucleotide sequence ID" value="NZ_CP060634.1"/>
</dbReference>
<dbReference type="SUPFAM" id="SSF51735">
    <property type="entry name" value="NAD(P)-binding Rossmann-fold domains"/>
    <property type="match status" value="1"/>
</dbReference>
<sequence length="211" mass="22849">MEKTAKELSELTGRNVIAIKTDCTVKEEVDAMIKEVVAELGGLHFCHNNAGVCINAPAEEMTYEQWHKVIDVNLNGVFLTDIAAGKYMLEHGGGSIINTASMSAHIVNVPQPQSAYNASKAAVIQLTKSLAVEWAKRGVRVNSISPGYIGTELTLNSPVLIPLIEQWNQMTPLGRMGRPEELESICVYLAGDTSSFTTGSDFIIDGAFTCF</sequence>
<dbReference type="GO" id="GO:0008206">
    <property type="term" value="P:bile acid metabolic process"/>
    <property type="evidence" value="ECO:0007669"/>
    <property type="project" value="UniProtKB-ARBA"/>
</dbReference>
<dbReference type="Gene3D" id="3.40.50.720">
    <property type="entry name" value="NAD(P)-binding Rossmann-like Domain"/>
    <property type="match status" value="1"/>
</dbReference>
<name>A0A7G9G3N1_9FIRM</name>
<dbReference type="Proteomes" id="UP000515823">
    <property type="component" value="Chromosome"/>
</dbReference>
<dbReference type="PRINTS" id="PR00080">
    <property type="entry name" value="SDRFAMILY"/>
</dbReference>
<proteinExistence type="inferred from homology"/>
<keyword evidence="4" id="KW-1185">Reference proteome</keyword>
<dbReference type="FunFam" id="3.40.50.720:FF:000084">
    <property type="entry name" value="Short-chain dehydrogenase reductase"/>
    <property type="match status" value="1"/>
</dbReference>
<evidence type="ECO:0000313" key="4">
    <source>
        <dbReference type="Proteomes" id="UP000515823"/>
    </source>
</evidence>
<evidence type="ECO:0000313" key="3">
    <source>
        <dbReference type="EMBL" id="QNM05413.1"/>
    </source>
</evidence>
<evidence type="ECO:0000256" key="2">
    <source>
        <dbReference type="ARBA" id="ARBA00023002"/>
    </source>
</evidence>
<comment type="similarity">
    <text evidence="1">Belongs to the short-chain dehydrogenases/reductases (SDR) family.</text>
</comment>
<reference evidence="3 4" key="1">
    <citation type="submission" date="2020-08" db="EMBL/GenBank/DDBJ databases">
        <authorList>
            <person name="Liu C."/>
            <person name="Sun Q."/>
        </authorList>
    </citation>
    <scope>NUCLEOTIDE SEQUENCE [LARGE SCALE GENOMIC DNA]</scope>
    <source>
        <strain evidence="3 4">NSJ-38</strain>
    </source>
</reference>
<protein>
    <submittedName>
        <fullName evidence="3">SDR family oxidoreductase</fullName>
    </submittedName>
</protein>
<dbReference type="PROSITE" id="PS00061">
    <property type="entry name" value="ADH_SHORT"/>
    <property type="match status" value="1"/>
</dbReference>
<organism evidence="3 4">
    <name type="scientific">Qiania dongpingensis</name>
    <dbReference type="NCBI Taxonomy" id="2763669"/>
    <lineage>
        <taxon>Bacteria</taxon>
        <taxon>Bacillati</taxon>
        <taxon>Bacillota</taxon>
        <taxon>Clostridia</taxon>
        <taxon>Lachnospirales</taxon>
        <taxon>Lachnospiraceae</taxon>
        <taxon>Qiania</taxon>
    </lineage>
</organism>
<dbReference type="AlphaFoldDB" id="A0A7G9G3N1"/>
<dbReference type="PRINTS" id="PR00081">
    <property type="entry name" value="GDHRDH"/>
</dbReference>
<dbReference type="InterPro" id="IPR036291">
    <property type="entry name" value="NAD(P)-bd_dom_sf"/>
</dbReference>
<dbReference type="PANTHER" id="PTHR42760">
    <property type="entry name" value="SHORT-CHAIN DEHYDROGENASES/REDUCTASES FAMILY MEMBER"/>
    <property type="match status" value="1"/>
</dbReference>
<dbReference type="PANTHER" id="PTHR42760:SF115">
    <property type="entry name" value="3-OXOACYL-[ACYL-CARRIER-PROTEIN] REDUCTASE FABG"/>
    <property type="match status" value="1"/>
</dbReference>
<dbReference type="InterPro" id="IPR002347">
    <property type="entry name" value="SDR_fam"/>
</dbReference>
<dbReference type="KEGG" id="qdo:H9Q78_13425"/>
<evidence type="ECO:0000256" key="1">
    <source>
        <dbReference type="ARBA" id="ARBA00006484"/>
    </source>
</evidence>
<keyword evidence="2" id="KW-0560">Oxidoreductase</keyword>